<keyword evidence="17" id="KW-1185">Reference proteome</keyword>
<dbReference type="InterPro" id="IPR042099">
    <property type="entry name" value="ANL_N_sf"/>
</dbReference>
<keyword evidence="3 13" id="KW-0547">Nucleotide-binding</keyword>
<evidence type="ECO:0000256" key="13">
    <source>
        <dbReference type="RuleBase" id="RU369030"/>
    </source>
</evidence>
<evidence type="ECO:0000256" key="2">
    <source>
        <dbReference type="ARBA" id="ARBA00022598"/>
    </source>
</evidence>
<dbReference type="InterPro" id="IPR000873">
    <property type="entry name" value="AMP-dep_synth/lig_dom"/>
</dbReference>
<evidence type="ECO:0000256" key="14">
    <source>
        <dbReference type="SAM" id="Phobius"/>
    </source>
</evidence>
<dbReference type="SUPFAM" id="SSF56801">
    <property type="entry name" value="Acetyl-CoA synthetase-like"/>
    <property type="match status" value="1"/>
</dbReference>
<evidence type="ECO:0000256" key="5">
    <source>
        <dbReference type="ARBA" id="ARBA00022840"/>
    </source>
</evidence>
<evidence type="ECO:0000313" key="18">
    <source>
        <dbReference type="WBParaSite" id="ASIM_0001056501-mRNA-1"/>
    </source>
</evidence>
<evidence type="ECO:0000313" key="17">
    <source>
        <dbReference type="Proteomes" id="UP000267096"/>
    </source>
</evidence>
<sequence>MNDLSSAEVLFKLCSFGVTAVAATLAALTGYWYIVGESYPKLKKLVDLKKQTKILQDGSRVAACLENDQLQSRNFDDSRTIYEAVHRGARVSHNGPMVGYRIQQSDGSKPFVWQNYDQVIRRAENLAHGLLVLGNQKGQATFIAVYSKNRPEWIISELAAYSYSNIIVSLYDTLGAEARTFIVSETGVQFIICDVEQKAKLLVDEASKIPSLKHIIVIEPFSEELKVQAEAAGISLHRFSEVEKLGETMPEKPNFEPPKPEDISTVCYTSGTTGTPKGVILTHANVIAGTTCLNIVANLKITTEDVLISYLPLAHMYERMVECACFQVGARVGYFSGEISGLMDDIQILKPTAIPLVPRVLNRIYDKVMSGVNKSVFTRLLFAVAMACKKNELRRGILRQDSFFDQIAFKKIRDKLGGRVRLMAIGSAPVAPDVLMFARAAFGCIVIEGYGQTECVAACTASIEADCDATHVGLQIPCNAVKLVDVPDLNYYAKDQVGEVCVRGNNVFNGYYKNEEATEETLDENGWLHSGDIGRWTANGTLQIIDRKKHILKLQQGEYIAPDKIENAYAHSPYVSQSFVYGDSLKCSLVGIIVPDEEELIKLASSRPELNEATFEQMCLNETVKKLIFDDLIEVGKKQGLFSFEQVKDIFVTSDRFTMENDLLTPTLKNRRPNLKKHFDEQIQRMYSQLK</sequence>
<evidence type="ECO:0000256" key="4">
    <source>
        <dbReference type="ARBA" id="ARBA00022832"/>
    </source>
</evidence>
<dbReference type="GO" id="GO:0005783">
    <property type="term" value="C:endoplasmic reticulum"/>
    <property type="evidence" value="ECO:0007669"/>
    <property type="project" value="TreeGrafter"/>
</dbReference>
<dbReference type="InterPro" id="IPR020845">
    <property type="entry name" value="AMP-binding_CS"/>
</dbReference>
<keyword evidence="5 13" id="KW-0067">ATP-binding</keyword>
<comment type="function">
    <text evidence="13">Catalyzes the conversion of long-chain fatty acids to their active form acyl-CoAs for both synthesis of cellular lipids, and degradation via beta-oxidation.</text>
</comment>
<reference evidence="16 17" key="2">
    <citation type="submission" date="2018-11" db="EMBL/GenBank/DDBJ databases">
        <authorList>
            <consortium name="Pathogen Informatics"/>
        </authorList>
    </citation>
    <scope>NUCLEOTIDE SEQUENCE [LARGE SCALE GENOMIC DNA]</scope>
</reference>
<comment type="catalytic activity">
    <reaction evidence="9">
        <text>15-hydroxy-(5Z,8Z,11Z,13E)-eicosatetraenoate + ATP + CoA = 15-hydroxy-(5Z,8Z,11Z,13E)-eicosatetraenoyl-CoA + AMP + diphosphate</text>
        <dbReference type="Rhea" id="RHEA:52116"/>
        <dbReference type="ChEBI" id="CHEBI:30616"/>
        <dbReference type="ChEBI" id="CHEBI:33019"/>
        <dbReference type="ChEBI" id="CHEBI:57287"/>
        <dbReference type="ChEBI" id="CHEBI:78832"/>
        <dbReference type="ChEBI" id="CHEBI:136409"/>
        <dbReference type="ChEBI" id="CHEBI:456215"/>
    </reaction>
    <physiologicalReaction direction="left-to-right" evidence="9">
        <dbReference type="Rhea" id="RHEA:52117"/>
    </physiologicalReaction>
</comment>
<comment type="catalytic activity">
    <reaction evidence="10">
        <text>(5Z,8Z,11Z,14Z)-eicosatetraenoate + ATP + CoA = (5Z,8Z,11Z,14Z)-eicosatetraenoyl-CoA + AMP + diphosphate</text>
        <dbReference type="Rhea" id="RHEA:19713"/>
        <dbReference type="ChEBI" id="CHEBI:30616"/>
        <dbReference type="ChEBI" id="CHEBI:32395"/>
        <dbReference type="ChEBI" id="CHEBI:33019"/>
        <dbReference type="ChEBI" id="CHEBI:57287"/>
        <dbReference type="ChEBI" id="CHEBI:57368"/>
        <dbReference type="ChEBI" id="CHEBI:456215"/>
        <dbReference type="EC" id="6.2.1.15"/>
    </reaction>
    <physiologicalReaction direction="left-to-right" evidence="10">
        <dbReference type="Rhea" id="RHEA:19714"/>
    </physiologicalReaction>
</comment>
<dbReference type="Pfam" id="PF00501">
    <property type="entry name" value="AMP-binding"/>
    <property type="match status" value="1"/>
</dbReference>
<dbReference type="Proteomes" id="UP000267096">
    <property type="component" value="Unassembled WGS sequence"/>
</dbReference>
<keyword evidence="14" id="KW-1133">Transmembrane helix</keyword>
<comment type="catalytic activity">
    <reaction evidence="6">
        <text>5-hydroxy-(6E,8Z,11Z,14Z)-eicosatetraenoate + ATP + CoA = 5-hydroxy-(6E,8Z,11Z,14Z)-eicosatetraenoyl-CoA + AMP + diphosphate</text>
        <dbReference type="Rhea" id="RHEA:52108"/>
        <dbReference type="ChEBI" id="CHEBI:30616"/>
        <dbReference type="ChEBI" id="CHEBI:33019"/>
        <dbReference type="ChEBI" id="CHEBI:57287"/>
        <dbReference type="ChEBI" id="CHEBI:65341"/>
        <dbReference type="ChEBI" id="CHEBI:136407"/>
        <dbReference type="ChEBI" id="CHEBI:456215"/>
    </reaction>
    <physiologicalReaction direction="left-to-right" evidence="6">
        <dbReference type="Rhea" id="RHEA:52109"/>
    </physiologicalReaction>
</comment>
<keyword evidence="4 13" id="KW-0276">Fatty acid metabolism</keyword>
<feature type="transmembrane region" description="Helical" evidence="14">
    <location>
        <begin position="9"/>
        <end position="34"/>
    </location>
</feature>
<dbReference type="OrthoDB" id="1700726at2759"/>
<evidence type="ECO:0000256" key="1">
    <source>
        <dbReference type="ARBA" id="ARBA00006432"/>
    </source>
</evidence>
<evidence type="ECO:0000256" key="11">
    <source>
        <dbReference type="ARBA" id="ARBA00024565"/>
    </source>
</evidence>
<evidence type="ECO:0000256" key="8">
    <source>
        <dbReference type="ARBA" id="ARBA00024495"/>
    </source>
</evidence>
<evidence type="ECO:0000256" key="9">
    <source>
        <dbReference type="ARBA" id="ARBA00024532"/>
    </source>
</evidence>
<dbReference type="AlphaFoldDB" id="A0A0M3JRM3"/>
<dbReference type="PANTHER" id="PTHR43272:SF107">
    <property type="entry name" value="LONG-CHAIN-FATTY-ACID--COA LIGASE 5"/>
    <property type="match status" value="1"/>
</dbReference>
<gene>
    <name evidence="16" type="ORF">ASIM_LOCUS10123</name>
</gene>
<dbReference type="InterPro" id="IPR045311">
    <property type="entry name" value="LC-FACS_euk"/>
</dbReference>
<dbReference type="PANTHER" id="PTHR43272">
    <property type="entry name" value="LONG-CHAIN-FATTY-ACID--COA LIGASE"/>
    <property type="match status" value="1"/>
</dbReference>
<dbReference type="CDD" id="cd05927">
    <property type="entry name" value="LC-FACS_euk"/>
    <property type="match status" value="1"/>
</dbReference>
<comment type="catalytic activity">
    <reaction evidence="7">
        <text>a long-chain fatty acid + ATP + CoA = a long-chain fatty acyl-CoA + AMP + diphosphate</text>
        <dbReference type="Rhea" id="RHEA:15421"/>
        <dbReference type="ChEBI" id="CHEBI:30616"/>
        <dbReference type="ChEBI" id="CHEBI:33019"/>
        <dbReference type="ChEBI" id="CHEBI:57287"/>
        <dbReference type="ChEBI" id="CHEBI:57560"/>
        <dbReference type="ChEBI" id="CHEBI:83139"/>
        <dbReference type="ChEBI" id="CHEBI:456215"/>
        <dbReference type="EC" id="6.2.1.3"/>
    </reaction>
    <physiologicalReaction direction="left-to-right" evidence="7">
        <dbReference type="Rhea" id="RHEA:15422"/>
    </physiologicalReaction>
</comment>
<keyword evidence="13" id="KW-0443">Lipid metabolism</keyword>
<feature type="domain" description="AMP-dependent synthetase/ligase" evidence="15">
    <location>
        <begin position="112"/>
        <end position="512"/>
    </location>
</feature>
<evidence type="ECO:0000256" key="7">
    <source>
        <dbReference type="ARBA" id="ARBA00024484"/>
    </source>
</evidence>
<dbReference type="PROSITE" id="PS00455">
    <property type="entry name" value="AMP_BINDING"/>
    <property type="match status" value="1"/>
</dbReference>
<comment type="catalytic activity">
    <reaction evidence="11">
        <text>(E)-hexadec-2-enoate + ATP + CoA = (2E)-hexadecenoyl-CoA + AMP + diphosphate</text>
        <dbReference type="Rhea" id="RHEA:36139"/>
        <dbReference type="ChEBI" id="CHEBI:30616"/>
        <dbReference type="ChEBI" id="CHEBI:33019"/>
        <dbReference type="ChEBI" id="CHEBI:57287"/>
        <dbReference type="ChEBI" id="CHEBI:61526"/>
        <dbReference type="ChEBI" id="CHEBI:72745"/>
        <dbReference type="ChEBI" id="CHEBI:456215"/>
    </reaction>
    <physiologicalReaction direction="left-to-right" evidence="11">
        <dbReference type="Rhea" id="RHEA:36140"/>
    </physiologicalReaction>
</comment>
<evidence type="ECO:0000256" key="6">
    <source>
        <dbReference type="ARBA" id="ARBA00024469"/>
    </source>
</evidence>
<proteinExistence type="inferred from homology"/>
<keyword evidence="2 13" id="KW-0436">Ligase</keyword>
<dbReference type="GO" id="GO:0005524">
    <property type="term" value="F:ATP binding"/>
    <property type="evidence" value="ECO:0007669"/>
    <property type="project" value="UniProtKB-KW"/>
</dbReference>
<comment type="catalytic activity">
    <reaction evidence="12">
        <text>hexadecanoate + ATP + CoA = hexadecanoyl-CoA + AMP + diphosphate</text>
        <dbReference type="Rhea" id="RHEA:30751"/>
        <dbReference type="ChEBI" id="CHEBI:7896"/>
        <dbReference type="ChEBI" id="CHEBI:30616"/>
        <dbReference type="ChEBI" id="CHEBI:33019"/>
        <dbReference type="ChEBI" id="CHEBI:57287"/>
        <dbReference type="ChEBI" id="CHEBI:57379"/>
        <dbReference type="ChEBI" id="CHEBI:456215"/>
    </reaction>
    <physiologicalReaction direction="left-to-right" evidence="12">
        <dbReference type="Rhea" id="RHEA:30752"/>
    </physiologicalReaction>
</comment>
<name>A0A0M3JRM3_ANISI</name>
<keyword evidence="14" id="KW-0472">Membrane</keyword>
<comment type="catalytic activity">
    <reaction evidence="8">
        <text>12-hydroxy-(5Z,8Z,10E,14Z)-eicosatetraenoate + ATP + CoA = 12-hydroxy-(5Z,8Z,10E,14Z)-eicosatetraenoyl-CoA + AMP + diphosphate</text>
        <dbReference type="Rhea" id="RHEA:52112"/>
        <dbReference type="ChEBI" id="CHEBI:30616"/>
        <dbReference type="ChEBI" id="CHEBI:33019"/>
        <dbReference type="ChEBI" id="CHEBI:57287"/>
        <dbReference type="ChEBI" id="CHEBI:90718"/>
        <dbReference type="ChEBI" id="CHEBI:136408"/>
        <dbReference type="ChEBI" id="CHEBI:456215"/>
    </reaction>
    <physiologicalReaction direction="left-to-right" evidence="8">
        <dbReference type="Rhea" id="RHEA:52113"/>
    </physiologicalReaction>
</comment>
<comment type="similarity">
    <text evidence="1 13">Belongs to the ATP-dependent AMP-binding enzyme family.</text>
</comment>
<dbReference type="EC" id="6.2.1.3" evidence="13"/>
<organism evidence="18">
    <name type="scientific">Anisakis simplex</name>
    <name type="common">Herring worm</name>
    <dbReference type="NCBI Taxonomy" id="6269"/>
    <lineage>
        <taxon>Eukaryota</taxon>
        <taxon>Metazoa</taxon>
        <taxon>Ecdysozoa</taxon>
        <taxon>Nematoda</taxon>
        <taxon>Chromadorea</taxon>
        <taxon>Rhabditida</taxon>
        <taxon>Spirurina</taxon>
        <taxon>Ascaridomorpha</taxon>
        <taxon>Ascaridoidea</taxon>
        <taxon>Anisakidae</taxon>
        <taxon>Anisakis</taxon>
        <taxon>Anisakis simplex complex</taxon>
    </lineage>
</organism>
<protein>
    <recommendedName>
        <fullName evidence="13">Long-chain-fatty-acid--CoA ligase</fullName>
        <ecNumber evidence="13">6.2.1.3</ecNumber>
    </recommendedName>
</protein>
<dbReference type="EMBL" id="UYRR01030985">
    <property type="protein sequence ID" value="VDK42393.1"/>
    <property type="molecule type" value="Genomic_DNA"/>
</dbReference>
<dbReference type="GO" id="GO:0047676">
    <property type="term" value="F:arachidonate-CoA ligase activity"/>
    <property type="evidence" value="ECO:0007669"/>
    <property type="project" value="UniProtKB-EC"/>
</dbReference>
<keyword evidence="14" id="KW-0812">Transmembrane</keyword>
<evidence type="ECO:0000256" key="12">
    <source>
        <dbReference type="ARBA" id="ARBA00049139"/>
    </source>
</evidence>
<dbReference type="Gene3D" id="3.40.50.12780">
    <property type="entry name" value="N-terminal domain of ligase-like"/>
    <property type="match status" value="1"/>
</dbReference>
<dbReference type="GO" id="GO:0016020">
    <property type="term" value="C:membrane"/>
    <property type="evidence" value="ECO:0007669"/>
    <property type="project" value="TreeGrafter"/>
</dbReference>
<reference evidence="18" key="1">
    <citation type="submission" date="2017-02" db="UniProtKB">
        <authorList>
            <consortium name="WormBaseParasite"/>
        </authorList>
    </citation>
    <scope>IDENTIFICATION</scope>
</reference>
<evidence type="ECO:0000256" key="10">
    <source>
        <dbReference type="ARBA" id="ARBA00024548"/>
    </source>
</evidence>
<dbReference type="WBParaSite" id="ASIM_0001056501-mRNA-1">
    <property type="protein sequence ID" value="ASIM_0001056501-mRNA-1"/>
    <property type="gene ID" value="ASIM_0001056501"/>
</dbReference>
<evidence type="ECO:0000256" key="3">
    <source>
        <dbReference type="ARBA" id="ARBA00022741"/>
    </source>
</evidence>
<evidence type="ECO:0000259" key="15">
    <source>
        <dbReference type="Pfam" id="PF00501"/>
    </source>
</evidence>
<evidence type="ECO:0000313" key="16">
    <source>
        <dbReference type="EMBL" id="VDK42393.1"/>
    </source>
</evidence>
<accession>A0A0M3JRM3</accession>